<organism evidence="3 4">
    <name type="scientific">Pyxidicoccus parkwayensis</name>
    <dbReference type="NCBI Taxonomy" id="2813578"/>
    <lineage>
        <taxon>Bacteria</taxon>
        <taxon>Pseudomonadati</taxon>
        <taxon>Myxococcota</taxon>
        <taxon>Myxococcia</taxon>
        <taxon>Myxococcales</taxon>
        <taxon>Cystobacterineae</taxon>
        <taxon>Myxococcaceae</taxon>
        <taxon>Pyxidicoccus</taxon>
    </lineage>
</organism>
<dbReference type="EMBL" id="CP071090">
    <property type="protein sequence ID" value="QSQ24150.1"/>
    <property type="molecule type" value="Genomic_DNA"/>
</dbReference>
<evidence type="ECO:0000313" key="4">
    <source>
        <dbReference type="Proteomes" id="UP000662747"/>
    </source>
</evidence>
<feature type="chain" id="PRO_5045855679" evidence="1">
    <location>
        <begin position="21"/>
        <end position="272"/>
    </location>
</feature>
<dbReference type="RefSeq" id="WP_206725716.1">
    <property type="nucleotide sequence ID" value="NZ_CP071090.1"/>
</dbReference>
<keyword evidence="1" id="KW-0732">Signal</keyword>
<feature type="signal peptide" evidence="1">
    <location>
        <begin position="1"/>
        <end position="20"/>
    </location>
</feature>
<dbReference type="InterPro" id="IPR018711">
    <property type="entry name" value="NAGPA"/>
</dbReference>
<dbReference type="Pfam" id="PF09992">
    <property type="entry name" value="NAGPA"/>
    <property type="match status" value="1"/>
</dbReference>
<evidence type="ECO:0000256" key="1">
    <source>
        <dbReference type="SAM" id="SignalP"/>
    </source>
</evidence>
<dbReference type="Proteomes" id="UP000662747">
    <property type="component" value="Chromosome"/>
</dbReference>
<accession>A0ABX7NYZ8</accession>
<dbReference type="GO" id="GO:0016798">
    <property type="term" value="F:hydrolase activity, acting on glycosyl bonds"/>
    <property type="evidence" value="ECO:0007669"/>
    <property type="project" value="UniProtKB-KW"/>
</dbReference>
<keyword evidence="3" id="KW-0326">Glycosidase</keyword>
<feature type="domain" description="Phosphodiester glycosidase" evidence="2">
    <location>
        <begin position="84"/>
        <end position="267"/>
    </location>
</feature>
<evidence type="ECO:0000259" key="2">
    <source>
        <dbReference type="Pfam" id="PF09992"/>
    </source>
</evidence>
<keyword evidence="4" id="KW-1185">Reference proteome</keyword>
<gene>
    <name evidence="3" type="ORF">JY651_04020</name>
</gene>
<reference evidence="3 4" key="1">
    <citation type="submission" date="2021-02" db="EMBL/GenBank/DDBJ databases">
        <title>De Novo genome assembly of isolated myxobacteria.</title>
        <authorList>
            <person name="Stevens D.C."/>
        </authorList>
    </citation>
    <scope>NUCLEOTIDE SEQUENCE [LARGE SCALE GENOMIC DNA]</scope>
    <source>
        <strain evidence="4">SCPEA02</strain>
    </source>
</reference>
<proteinExistence type="predicted"/>
<sequence length="272" mass="30109">MNALSRLAALLVCLSLPALADPWETLAPGLELAEFDAHLKSTVSDSRVTVVRVDVARRPVRLLSARVEGHAQEPTAERWAALHKLIAVTNAGMFHPGGEPVGLARTEGRELNASRRKDYRTFLVLHPREKGLPPVQLLDAGCDDVESLLPRYGTVLQSLRMMDCTGRNTWKAQPREWSTAALGIDGQGRLLMIHARSPYRTHDFIEVVRRLPLGLKRMMYLEGGPEASLHIAAPGRTVRRVGSYETGFNENDDNTRYWALPNVLGVVAPTEP</sequence>
<evidence type="ECO:0000313" key="3">
    <source>
        <dbReference type="EMBL" id="QSQ24150.1"/>
    </source>
</evidence>
<name>A0ABX7NYZ8_9BACT</name>
<keyword evidence="3" id="KW-0378">Hydrolase</keyword>
<protein>
    <submittedName>
        <fullName evidence="3">Phosphodiester glycosidase family protein</fullName>
    </submittedName>
</protein>